<feature type="transmembrane region" description="Helical" evidence="2">
    <location>
        <begin position="63"/>
        <end position="80"/>
    </location>
</feature>
<feature type="transmembrane region" description="Helical" evidence="2">
    <location>
        <begin position="218"/>
        <end position="238"/>
    </location>
</feature>
<evidence type="ECO:0000256" key="2">
    <source>
        <dbReference type="SAM" id="Phobius"/>
    </source>
</evidence>
<proteinExistence type="predicted"/>
<feature type="transmembrane region" description="Helical" evidence="2">
    <location>
        <begin position="309"/>
        <end position="327"/>
    </location>
</feature>
<feature type="transmembrane region" description="Helical" evidence="2">
    <location>
        <begin position="658"/>
        <end position="677"/>
    </location>
</feature>
<dbReference type="InterPro" id="IPR058062">
    <property type="entry name" value="SCO7613_C"/>
</dbReference>
<dbReference type="NCBIfam" id="NF047321">
    <property type="entry name" value="SCO7613_CTERM"/>
    <property type="match status" value="1"/>
</dbReference>
<feature type="region of interest" description="Disordered" evidence="1">
    <location>
        <begin position="1"/>
        <end position="25"/>
    </location>
</feature>
<name>A0A1G4YWP6_9ACTN</name>
<feature type="transmembrane region" description="Helical" evidence="2">
    <location>
        <begin position="386"/>
        <end position="406"/>
    </location>
</feature>
<feature type="compositionally biased region" description="Pro residues" evidence="1">
    <location>
        <begin position="13"/>
        <end position="25"/>
    </location>
</feature>
<dbReference type="Proteomes" id="UP000198981">
    <property type="component" value="Unassembled WGS sequence"/>
</dbReference>
<feature type="transmembrane region" description="Helical" evidence="2">
    <location>
        <begin position="333"/>
        <end position="349"/>
    </location>
</feature>
<feature type="transmembrane region" description="Helical" evidence="2">
    <location>
        <begin position="193"/>
        <end position="212"/>
    </location>
</feature>
<feature type="transmembrane region" description="Helical" evidence="2">
    <location>
        <begin position="250"/>
        <end position="272"/>
    </location>
</feature>
<feature type="transmembrane region" description="Helical" evidence="2">
    <location>
        <begin position="115"/>
        <end position="135"/>
    </location>
</feature>
<keyword evidence="4" id="KW-1185">Reference proteome</keyword>
<dbReference type="STRING" id="1960309.SAMN03159343_3658"/>
<feature type="transmembrane region" description="Helical" evidence="2">
    <location>
        <begin position="589"/>
        <end position="607"/>
    </location>
</feature>
<feature type="transmembrane region" description="Helical" evidence="2">
    <location>
        <begin position="619"/>
        <end position="652"/>
    </location>
</feature>
<gene>
    <name evidence="3" type="ORF">SAMN03159343_3658</name>
</gene>
<protein>
    <submittedName>
        <fullName evidence="3">Uncharacterized protein</fullName>
    </submittedName>
</protein>
<sequence length="696" mass="68489">MQGRPRSSDAEAYPPPLGAYPPPVRPAPLPDRVTPQQLLVGAGVVAVLGATLSTFAVGTPAGVVAVSVLLVVAAALAVLAGHAGGPTAGEGLALGAVAAAGTLVAVGALTAPDPALAAGTLSGFVAVATAALHLVGPQLRTWPVASWLAAQAAVVAVLVSTSLPVVLTAGALLGTALAGLAIAWFGDGPRHGVLSRAGLLGSVPWWAVGVWVVERAAWAGEGVPLTAGLGVAAALGLLVTTHRRVPELPVAGAAVPVLAGVTAGSVLAGAASSAGPDWVLGSGFLGLLLAAAVAVAASRGPAWVPRDAGLAAAGTLTLLAALGTGWAGRWSDLGLLLVTTAAAAVLLSVRDRDTRPSTVPVAVGALALAVVTLTDDGPLTGAGVGTALVAVAVTALAEAVVLAVVLPRRAGQRVRAWVRARTGRTAPVPPRDPVRDVRDAFASIDTGRPAAPPADGSVQPLDAPAGSPDERAATSAAGTGTVVGLLGVATAASSGSYGTTAALLAVLGLALMGHGDVLRGTRLPGVPEEEVEVRGRGTRTLGGLAVVAACATGAALAGWTAWETVTVPAGVVLLAGRWRSLPHGPSPRTWGPGLAVALLPSVLLTVADPTPVRQVTVLVVSLVMVLAGLGWAVRAPFVLGLVGVLGVTAGWLLDDAPSPWVVALLVVGAALIGAGAVRERQRRRGEPVPALVRTLR</sequence>
<dbReference type="AlphaFoldDB" id="A0A1G4YWP6"/>
<keyword evidence="2" id="KW-1133">Transmembrane helix</keyword>
<feature type="region of interest" description="Disordered" evidence="1">
    <location>
        <begin position="445"/>
        <end position="474"/>
    </location>
</feature>
<feature type="transmembrane region" description="Helical" evidence="2">
    <location>
        <begin position="278"/>
        <end position="297"/>
    </location>
</feature>
<dbReference type="RefSeq" id="WP_092806954.1">
    <property type="nucleotide sequence ID" value="NZ_FMUH01000006.1"/>
</dbReference>
<feature type="transmembrane region" description="Helical" evidence="2">
    <location>
        <begin position="165"/>
        <end position="186"/>
    </location>
</feature>
<accession>A0A1G4YWP6</accession>
<feature type="transmembrane region" description="Helical" evidence="2">
    <location>
        <begin position="541"/>
        <end position="562"/>
    </location>
</feature>
<feature type="transmembrane region" description="Helical" evidence="2">
    <location>
        <begin position="356"/>
        <end position="374"/>
    </location>
</feature>
<keyword evidence="2" id="KW-0812">Transmembrane</keyword>
<evidence type="ECO:0000256" key="1">
    <source>
        <dbReference type="SAM" id="MobiDB-lite"/>
    </source>
</evidence>
<dbReference type="EMBL" id="FMUH01000006">
    <property type="protein sequence ID" value="SCX57388.1"/>
    <property type="molecule type" value="Genomic_DNA"/>
</dbReference>
<feature type="transmembrane region" description="Helical" evidence="2">
    <location>
        <begin position="92"/>
        <end position="109"/>
    </location>
</feature>
<evidence type="ECO:0000313" key="3">
    <source>
        <dbReference type="EMBL" id="SCX57388.1"/>
    </source>
</evidence>
<dbReference type="OrthoDB" id="3416299at2"/>
<keyword evidence="2" id="KW-0472">Membrane</keyword>
<evidence type="ECO:0000313" key="4">
    <source>
        <dbReference type="Proteomes" id="UP000198981"/>
    </source>
</evidence>
<feature type="transmembrane region" description="Helical" evidence="2">
    <location>
        <begin position="38"/>
        <end position="57"/>
    </location>
</feature>
<organism evidence="3 4">
    <name type="scientific">Klenkia marina</name>
    <dbReference type="NCBI Taxonomy" id="1960309"/>
    <lineage>
        <taxon>Bacteria</taxon>
        <taxon>Bacillati</taxon>
        <taxon>Actinomycetota</taxon>
        <taxon>Actinomycetes</taxon>
        <taxon>Geodermatophilales</taxon>
        <taxon>Geodermatophilaceae</taxon>
        <taxon>Klenkia</taxon>
    </lineage>
</organism>
<reference evidence="4" key="1">
    <citation type="submission" date="2016-10" db="EMBL/GenBank/DDBJ databases">
        <authorList>
            <person name="Varghese N."/>
            <person name="Submissions S."/>
        </authorList>
    </citation>
    <scope>NUCLEOTIDE SEQUENCE [LARGE SCALE GENOMIC DNA]</scope>
    <source>
        <strain evidence="4">DSM 45722</strain>
    </source>
</reference>
<feature type="transmembrane region" description="Helical" evidence="2">
    <location>
        <begin position="142"/>
        <end position="159"/>
    </location>
</feature>